<accession>A0A4R5U1U8</accession>
<evidence type="ECO:0000313" key="7">
    <source>
        <dbReference type="EMBL" id="TDK27561.1"/>
    </source>
</evidence>
<dbReference type="InterPro" id="IPR027417">
    <property type="entry name" value="P-loop_NTPase"/>
</dbReference>
<evidence type="ECO:0000256" key="1">
    <source>
        <dbReference type="ARBA" id="ARBA00022448"/>
    </source>
</evidence>
<dbReference type="InterPro" id="IPR050093">
    <property type="entry name" value="ABC_SmlMolc_Importer"/>
</dbReference>
<dbReference type="Gene3D" id="3.40.50.300">
    <property type="entry name" value="P-loop containing nucleotide triphosphate hydrolases"/>
    <property type="match status" value="1"/>
</dbReference>
<dbReference type="PANTHER" id="PTHR42781">
    <property type="entry name" value="SPERMIDINE/PUTRESCINE IMPORT ATP-BINDING PROTEIN POTA"/>
    <property type="match status" value="1"/>
</dbReference>
<dbReference type="SUPFAM" id="SSF52540">
    <property type="entry name" value="P-loop containing nucleoside triphosphate hydrolases"/>
    <property type="match status" value="1"/>
</dbReference>
<dbReference type="Proteomes" id="UP000294796">
    <property type="component" value="Unassembled WGS sequence"/>
</dbReference>
<dbReference type="PROSITE" id="PS50893">
    <property type="entry name" value="ABC_TRANSPORTER_2"/>
    <property type="match status" value="1"/>
</dbReference>
<comment type="caution">
    <text evidence="7">The sequence shown here is derived from an EMBL/GenBank/DDBJ whole genome shotgun (WGS) entry which is preliminary data.</text>
</comment>
<protein>
    <submittedName>
        <fullName evidence="7">Sulfate/molybdate ABC transporter ATP-binding protein</fullName>
    </submittedName>
</protein>
<keyword evidence="3 7" id="KW-0067">ATP-binding</keyword>
<dbReference type="SMART" id="SM00382">
    <property type="entry name" value="AAA"/>
    <property type="match status" value="1"/>
</dbReference>
<keyword evidence="2" id="KW-0547">Nucleotide-binding</keyword>
<dbReference type="NCBIfam" id="TIGR00968">
    <property type="entry name" value="3a0106s01"/>
    <property type="match status" value="1"/>
</dbReference>
<dbReference type="GO" id="GO:0016887">
    <property type="term" value="F:ATP hydrolysis activity"/>
    <property type="evidence" value="ECO:0007669"/>
    <property type="project" value="InterPro"/>
</dbReference>
<reference evidence="7 8" key="1">
    <citation type="submission" date="2019-03" db="EMBL/GenBank/DDBJ databases">
        <title>Luteimonas zhaokaii sp.nov., isolated from the rectal contents of Plateau pika in Yushu, Qinghai Province, China.</title>
        <authorList>
            <person name="Zhang G."/>
        </authorList>
    </citation>
    <scope>NUCLEOTIDE SEQUENCE [LARGE SCALE GENOMIC DNA]</scope>
    <source>
        <strain evidence="7 8">B9</strain>
    </source>
</reference>
<dbReference type="AlphaFoldDB" id="A0A4R5U1U8"/>
<keyword evidence="1" id="KW-0813">Transport</keyword>
<sequence>MTPATAFGVLALPGSIDAEGAATATAGKAGVALRIEKVCKRYPGVAALDGVDLDIAPGELVALLGPSGSGKTTLLRAIAGLLPIDEGRVRFGEIDATALSLRERNVGFVFQQYALFRHMTVAENIAFGLRSRPRNRRPGRAAIQRRVEELLALIQLPELGGRYPEQLSGGQKQRVALARALAIDPTVLLLDEPFGALDAKVRVDLRRWLRHLHDRTGQTTVFVTHDQEEALELADRVVVLRQGRIEQVGTPDEVYGQPASDYVFDFVGRANALEGRVSDGRFLAAGQSTTLDVDDAADGPATLYVRPHDVVLAAAGQGLDAEVAAVRRLAERITLELRLRLQPRVFEIDVVATPAVSVPSPGDRVAIQPLRYRLYPRSDDPGRC</sequence>
<dbReference type="InterPro" id="IPR003593">
    <property type="entry name" value="AAA+_ATPase"/>
</dbReference>
<dbReference type="InterPro" id="IPR005666">
    <property type="entry name" value="Sulph_transpt1"/>
</dbReference>
<dbReference type="SUPFAM" id="SSF50331">
    <property type="entry name" value="MOP-like"/>
    <property type="match status" value="1"/>
</dbReference>
<dbReference type="InterPro" id="IPR003439">
    <property type="entry name" value="ABC_transporter-like_ATP-bd"/>
</dbReference>
<dbReference type="InterPro" id="IPR017871">
    <property type="entry name" value="ABC_transporter-like_CS"/>
</dbReference>
<evidence type="ECO:0000256" key="4">
    <source>
        <dbReference type="ARBA" id="ARBA00022967"/>
    </source>
</evidence>
<evidence type="ECO:0000313" key="8">
    <source>
        <dbReference type="Proteomes" id="UP000294796"/>
    </source>
</evidence>
<evidence type="ECO:0000256" key="5">
    <source>
        <dbReference type="ARBA" id="ARBA00023032"/>
    </source>
</evidence>
<dbReference type="InterPro" id="IPR008995">
    <property type="entry name" value="Mo/tungstate-bd_C_term_dom"/>
</dbReference>
<evidence type="ECO:0000256" key="3">
    <source>
        <dbReference type="ARBA" id="ARBA00022840"/>
    </source>
</evidence>
<dbReference type="OrthoDB" id="9802264at2"/>
<dbReference type="GO" id="GO:0005524">
    <property type="term" value="F:ATP binding"/>
    <property type="evidence" value="ECO:0007669"/>
    <property type="project" value="UniProtKB-KW"/>
</dbReference>
<dbReference type="GO" id="GO:0015419">
    <property type="term" value="F:ABC-type sulfate transporter activity"/>
    <property type="evidence" value="ECO:0007669"/>
    <property type="project" value="InterPro"/>
</dbReference>
<gene>
    <name evidence="7" type="ORF">E2F46_04420</name>
</gene>
<dbReference type="FunFam" id="3.40.50.300:FF:000425">
    <property type="entry name" value="Probable ABC transporter, ATP-binding subunit"/>
    <property type="match status" value="1"/>
</dbReference>
<proteinExistence type="predicted"/>
<evidence type="ECO:0000256" key="2">
    <source>
        <dbReference type="ARBA" id="ARBA00022741"/>
    </source>
</evidence>
<keyword evidence="4" id="KW-1278">Translocase</keyword>
<dbReference type="GO" id="GO:0043190">
    <property type="term" value="C:ATP-binding cassette (ABC) transporter complex"/>
    <property type="evidence" value="ECO:0007669"/>
    <property type="project" value="InterPro"/>
</dbReference>
<evidence type="ECO:0000259" key="6">
    <source>
        <dbReference type="PROSITE" id="PS50893"/>
    </source>
</evidence>
<dbReference type="InterPro" id="IPR041193">
    <property type="entry name" value="CysA_C"/>
</dbReference>
<feature type="domain" description="ABC transporter" evidence="6">
    <location>
        <begin position="33"/>
        <end position="267"/>
    </location>
</feature>
<dbReference type="Pfam" id="PF17850">
    <property type="entry name" value="CysA_C_terminal"/>
    <property type="match status" value="1"/>
</dbReference>
<organism evidence="7 8">
    <name type="scientific">Luteimonas aestuarii</name>
    <dbReference type="NCBI Taxonomy" id="453837"/>
    <lineage>
        <taxon>Bacteria</taxon>
        <taxon>Pseudomonadati</taxon>
        <taxon>Pseudomonadota</taxon>
        <taxon>Gammaproteobacteria</taxon>
        <taxon>Lysobacterales</taxon>
        <taxon>Lysobacteraceae</taxon>
        <taxon>Luteimonas</taxon>
    </lineage>
</organism>
<dbReference type="PROSITE" id="PS00211">
    <property type="entry name" value="ABC_TRANSPORTER_1"/>
    <property type="match status" value="1"/>
</dbReference>
<dbReference type="EMBL" id="SMTF01000002">
    <property type="protein sequence ID" value="TDK27561.1"/>
    <property type="molecule type" value="Genomic_DNA"/>
</dbReference>
<dbReference type="Pfam" id="PF00005">
    <property type="entry name" value="ABC_tran"/>
    <property type="match status" value="1"/>
</dbReference>
<keyword evidence="8" id="KW-1185">Reference proteome</keyword>
<dbReference type="GO" id="GO:0015697">
    <property type="term" value="P:quaternary ammonium group transport"/>
    <property type="evidence" value="ECO:0007669"/>
    <property type="project" value="UniProtKB-ARBA"/>
</dbReference>
<keyword evidence="5" id="KW-0764">Sulfate transport</keyword>
<name>A0A4R5U1U8_9GAMM</name>
<dbReference type="PANTHER" id="PTHR42781:SF4">
    <property type="entry name" value="SPERMIDINE_PUTRESCINE IMPORT ATP-BINDING PROTEIN POTA"/>
    <property type="match status" value="1"/>
</dbReference>